<dbReference type="EC" id="6.2.1.30" evidence="8 11"/>
<dbReference type="InterPro" id="IPR028154">
    <property type="entry name" value="AMP-dep_Lig_C"/>
</dbReference>
<evidence type="ECO:0000256" key="11">
    <source>
        <dbReference type="PIRNR" id="PIRNR006444"/>
    </source>
</evidence>
<sequence>MAAVTLKNWVERIRDPKIECMSSDEMAALQSRRLADVVNRAYHNVDFYHKKMKALGVEPGDIKGIEDIHKLPFTTKEDLRDNYPFGLLAIPKKDVVRVQGTSGTTGKLTLASYSQKDVDVWGECVARCLAMAGLTEEDILHVCYGYGLFTGGIGLDLGARALGAMAIPMSAGNTQRQMMCMEDFGATAIACTPSYALHLAESLQEAGLVSSLKIKAGIHGAEPWTEEMRRKIESILEINCFDIYGLCEITGPGVAQDCIHHAGLHVNADYFYPEVLDPATNQACADKETGELIFTTLAKEAMPLLRYRTKDLTSIDHSTCECGRTTPRISKFTGRTDDMKVIRGVNVFPTQVETALLGMGGAVAPHYLMIVDREENMDILTVMVEVDESVFSDEIRKLDALKNKIGAVLKQALGVSVRVKLVEPKTIQRSEGKAVRVIDKRNIE</sequence>
<reference evidence="15" key="1">
    <citation type="submission" date="2017-07" db="EMBL/GenBank/DDBJ databases">
        <authorList>
            <person name="Varghese N."/>
            <person name="Submissions S."/>
        </authorList>
    </citation>
    <scope>NUCLEOTIDE SEQUENCE [LARGE SCALE GENOMIC DNA]</scope>
    <source>
        <strain evidence="15">NLAE-zl-C134</strain>
    </source>
</reference>
<evidence type="ECO:0000256" key="8">
    <source>
        <dbReference type="ARBA" id="ARBA00066629"/>
    </source>
</evidence>
<comment type="similarity">
    <text evidence="7 11">Belongs to the phenylacetyl-CoA ligase family.</text>
</comment>
<dbReference type="FunFam" id="3.40.50.12780:FF:000016">
    <property type="entry name" value="Phenylacetate-coenzyme A ligase"/>
    <property type="match status" value="1"/>
</dbReference>
<dbReference type="PIRSF" id="PIRSF006444">
    <property type="entry name" value="PaaK"/>
    <property type="match status" value="1"/>
</dbReference>
<evidence type="ECO:0000256" key="6">
    <source>
        <dbReference type="ARBA" id="ARBA00060591"/>
    </source>
</evidence>
<dbReference type="RefSeq" id="WP_109709450.1">
    <property type="nucleotide sequence ID" value="NZ_QGDS01000003.1"/>
</dbReference>
<dbReference type="UniPathway" id="UPA00930"/>
<evidence type="ECO:0000256" key="10">
    <source>
        <dbReference type="ARBA" id="ARBA00075111"/>
    </source>
</evidence>
<dbReference type="GO" id="GO:0047475">
    <property type="term" value="F:phenylacetate-CoA ligase activity"/>
    <property type="evidence" value="ECO:0007669"/>
    <property type="project" value="UniProtKB-EC"/>
</dbReference>
<evidence type="ECO:0000256" key="9">
    <source>
        <dbReference type="ARBA" id="ARBA00068695"/>
    </source>
</evidence>
<evidence type="ECO:0000256" key="1">
    <source>
        <dbReference type="ARBA" id="ARBA00011245"/>
    </source>
</evidence>
<dbReference type="OrthoDB" id="580775at2"/>
<evidence type="ECO:0000256" key="7">
    <source>
        <dbReference type="ARBA" id="ARBA00061566"/>
    </source>
</evidence>
<dbReference type="InterPro" id="IPR045851">
    <property type="entry name" value="AMP-bd_C_sf"/>
</dbReference>
<evidence type="ECO:0000313" key="14">
    <source>
        <dbReference type="EMBL" id="SUQ13462.1"/>
    </source>
</evidence>
<keyword evidence="4 11" id="KW-0436">Ligase</keyword>
<dbReference type="PANTHER" id="PTHR43439:SF2">
    <property type="entry name" value="ENZYME, PUTATIVE (JCVI)-RELATED"/>
    <property type="match status" value="1"/>
</dbReference>
<name>A0A316A2F1_9FIRM</name>
<evidence type="ECO:0000256" key="4">
    <source>
        <dbReference type="ARBA" id="ARBA00022598"/>
    </source>
</evidence>
<dbReference type="Pfam" id="PF00501">
    <property type="entry name" value="AMP-binding"/>
    <property type="match status" value="1"/>
</dbReference>
<dbReference type="InterPro" id="IPR000873">
    <property type="entry name" value="AMP-dep_synth/lig_dom"/>
</dbReference>
<dbReference type="Pfam" id="PF14535">
    <property type="entry name" value="AMP-binding_C_2"/>
    <property type="match status" value="1"/>
</dbReference>
<protein>
    <recommendedName>
        <fullName evidence="9 11">Phenylacetate-coenzyme A ligase</fullName>
        <ecNumber evidence="8 11">6.2.1.30</ecNumber>
    </recommendedName>
    <alternativeName>
        <fullName evidence="10 11">Phenylacetyl-CoA ligase</fullName>
    </alternativeName>
</protein>
<keyword evidence="5 11" id="KW-0547">Nucleotide-binding</keyword>
<comment type="pathway">
    <text evidence="6 11">Aromatic compound metabolism; phenylacetate degradation.</text>
</comment>
<comment type="function">
    <text evidence="11">Catalyzes the activation of phenylacetic acid (PA) to phenylacetyl-CoA (PA-CoA).</text>
</comment>
<gene>
    <name evidence="14" type="ORF">SAMN05216529_103192</name>
</gene>
<evidence type="ECO:0000313" key="15">
    <source>
        <dbReference type="Proteomes" id="UP000254051"/>
    </source>
</evidence>
<evidence type="ECO:0000256" key="5">
    <source>
        <dbReference type="ARBA" id="ARBA00022741"/>
    </source>
</evidence>
<dbReference type="GO" id="GO:0010124">
    <property type="term" value="P:phenylacetate catabolic process"/>
    <property type="evidence" value="ECO:0007669"/>
    <property type="project" value="UniProtKB-UniRule"/>
</dbReference>
<dbReference type="InterPro" id="IPR042099">
    <property type="entry name" value="ANL_N_sf"/>
</dbReference>
<dbReference type="Gene3D" id="3.40.50.12780">
    <property type="entry name" value="N-terminal domain of ligase-like"/>
    <property type="match status" value="1"/>
</dbReference>
<dbReference type="AlphaFoldDB" id="A0A316A2F1"/>
<proteinExistence type="inferred from homology"/>
<dbReference type="InterPro" id="IPR011880">
    <property type="entry name" value="PA_CoA_ligase"/>
</dbReference>
<dbReference type="SUPFAM" id="SSF56801">
    <property type="entry name" value="Acetyl-CoA synthetase-like"/>
    <property type="match status" value="1"/>
</dbReference>
<feature type="domain" description="AMP-dependent synthetase/ligase" evidence="12">
    <location>
        <begin position="90"/>
        <end position="294"/>
    </location>
</feature>
<organism evidence="14 15">
    <name type="scientific">Faecalicatena contorta</name>
    <dbReference type="NCBI Taxonomy" id="39482"/>
    <lineage>
        <taxon>Bacteria</taxon>
        <taxon>Bacillati</taxon>
        <taxon>Bacillota</taxon>
        <taxon>Clostridia</taxon>
        <taxon>Lachnospirales</taxon>
        <taxon>Lachnospiraceae</taxon>
        <taxon>Faecalicatena</taxon>
    </lineage>
</organism>
<keyword evidence="2" id="KW-0596">Phosphopantetheine</keyword>
<accession>A0A316A2F1</accession>
<dbReference type="Gene3D" id="3.30.300.30">
    <property type="match status" value="1"/>
</dbReference>
<evidence type="ECO:0000256" key="2">
    <source>
        <dbReference type="ARBA" id="ARBA00022450"/>
    </source>
</evidence>
<evidence type="ECO:0000259" key="12">
    <source>
        <dbReference type="Pfam" id="PF00501"/>
    </source>
</evidence>
<evidence type="ECO:0000256" key="3">
    <source>
        <dbReference type="ARBA" id="ARBA00022553"/>
    </source>
</evidence>
<comment type="catalytic activity">
    <reaction evidence="11">
        <text>2-phenylacetate + ATP + CoA = phenylacetyl-CoA + AMP + diphosphate</text>
        <dbReference type="Rhea" id="RHEA:20956"/>
        <dbReference type="ChEBI" id="CHEBI:18401"/>
        <dbReference type="ChEBI" id="CHEBI:30616"/>
        <dbReference type="ChEBI" id="CHEBI:33019"/>
        <dbReference type="ChEBI" id="CHEBI:57287"/>
        <dbReference type="ChEBI" id="CHEBI:57390"/>
        <dbReference type="ChEBI" id="CHEBI:456215"/>
        <dbReference type="EC" id="6.2.1.30"/>
    </reaction>
</comment>
<comment type="subunit">
    <text evidence="1">Monomer.</text>
</comment>
<dbReference type="Proteomes" id="UP000254051">
    <property type="component" value="Unassembled WGS sequence"/>
</dbReference>
<evidence type="ECO:0000259" key="13">
    <source>
        <dbReference type="Pfam" id="PF14535"/>
    </source>
</evidence>
<dbReference type="PANTHER" id="PTHR43439">
    <property type="entry name" value="PHENYLACETATE-COENZYME A LIGASE"/>
    <property type="match status" value="1"/>
</dbReference>
<dbReference type="EMBL" id="UHJJ01000003">
    <property type="protein sequence ID" value="SUQ13462.1"/>
    <property type="molecule type" value="Genomic_DNA"/>
</dbReference>
<keyword evidence="15" id="KW-1185">Reference proteome</keyword>
<dbReference type="CDD" id="cd05913">
    <property type="entry name" value="PaaK"/>
    <property type="match status" value="1"/>
</dbReference>
<keyword evidence="3" id="KW-0597">Phosphoprotein</keyword>
<dbReference type="GO" id="GO:0000166">
    <property type="term" value="F:nucleotide binding"/>
    <property type="evidence" value="ECO:0007669"/>
    <property type="project" value="UniProtKB-KW"/>
</dbReference>
<feature type="domain" description="AMP-dependent ligase C-terminal" evidence="13">
    <location>
        <begin position="344"/>
        <end position="441"/>
    </location>
</feature>
<dbReference type="InterPro" id="IPR051414">
    <property type="entry name" value="Adenylate-forming_Reductase"/>
</dbReference>